<sequence length="363" mass="41501">MKSKVLLKGLVCGGTLLSSDYLRYGSGMASAFLIPNSTGTVLHSRRTAEFDKNTTTASTDDDDERINIALSERLGKASNGFVKKLQTIKMDLKKVLRNQKYEQTLKSFTKNKLGDIPLNELFTHPNFILWTSNTVKRYKYDEKKAYDAMYLILLKNVKNQKELTEWLGSTSARTLNMLGMSELNYWKVEKKFTLEDLYDFLELGSQKAELLDSKKFGRWMDYAVEVKENALDKLWLILSHERNDQQIVELLRKPRTTGNAQHVGRQLESKLVSKWILMGYTNEKVLQHLGMSDHEVTVWLTYLSTVKKDAYALMKSMHIIPDIETVLQSQNEAAINAAKIMHQEQKTKRGQAGVSDSEIVEAS</sequence>
<organism evidence="1 2">
    <name type="scientific">Plasmopara halstedii</name>
    <name type="common">Downy mildew of sunflower</name>
    <dbReference type="NCBI Taxonomy" id="4781"/>
    <lineage>
        <taxon>Eukaryota</taxon>
        <taxon>Sar</taxon>
        <taxon>Stramenopiles</taxon>
        <taxon>Oomycota</taxon>
        <taxon>Peronosporomycetes</taxon>
        <taxon>Peronosporales</taxon>
        <taxon>Peronosporaceae</taxon>
        <taxon>Plasmopara</taxon>
    </lineage>
</organism>
<reference evidence="2" key="1">
    <citation type="submission" date="2014-09" db="EMBL/GenBank/DDBJ databases">
        <authorList>
            <person name="Sharma Rahul"/>
            <person name="Thines Marco"/>
        </authorList>
    </citation>
    <scope>NUCLEOTIDE SEQUENCE [LARGE SCALE GENOMIC DNA]</scope>
</reference>
<accession>A0A0P1AKI6</accession>
<evidence type="ECO:0000313" key="2">
    <source>
        <dbReference type="Proteomes" id="UP000054928"/>
    </source>
</evidence>
<dbReference type="AlphaFoldDB" id="A0A0P1AKI6"/>
<dbReference type="RefSeq" id="XP_024577726.1">
    <property type="nucleotide sequence ID" value="XM_024727117.1"/>
</dbReference>
<keyword evidence="2" id="KW-1185">Reference proteome</keyword>
<dbReference type="Proteomes" id="UP000054928">
    <property type="component" value="Unassembled WGS sequence"/>
</dbReference>
<evidence type="ECO:0008006" key="3">
    <source>
        <dbReference type="Google" id="ProtNLM"/>
    </source>
</evidence>
<name>A0A0P1AKI6_PLAHL</name>
<dbReference type="EMBL" id="CCYD01000553">
    <property type="protein sequence ID" value="CEG41357.1"/>
    <property type="molecule type" value="Genomic_DNA"/>
</dbReference>
<proteinExistence type="predicted"/>
<dbReference type="OrthoDB" id="110891at2759"/>
<dbReference type="GeneID" id="36406762"/>
<evidence type="ECO:0000313" key="1">
    <source>
        <dbReference type="EMBL" id="CEG41357.1"/>
    </source>
</evidence>
<protein>
    <recommendedName>
        <fullName evidence="3">RxLR effector protein</fullName>
    </recommendedName>
</protein>